<dbReference type="RefSeq" id="WP_269311489.1">
    <property type="nucleotide sequence ID" value="NZ_CP114052.1"/>
</dbReference>
<dbReference type="Proteomes" id="UP001164187">
    <property type="component" value="Chromosome"/>
</dbReference>
<protein>
    <submittedName>
        <fullName evidence="2">Pyridoxamine 5'-phosphate oxidase family protein</fullName>
    </submittedName>
</protein>
<dbReference type="SUPFAM" id="SSF50475">
    <property type="entry name" value="FMN-binding split barrel"/>
    <property type="match status" value="1"/>
</dbReference>
<evidence type="ECO:0000259" key="1">
    <source>
        <dbReference type="Pfam" id="PF01243"/>
    </source>
</evidence>
<dbReference type="Gene3D" id="2.30.110.10">
    <property type="entry name" value="Electron Transport, Fmn-binding Protein, Chain A"/>
    <property type="match status" value="1"/>
</dbReference>
<dbReference type="InterPro" id="IPR012349">
    <property type="entry name" value="Split_barrel_FMN-bd"/>
</dbReference>
<sequence>MLSEKFFEVLKHEGAVSIVSWGSGEEANVTCTWNSYLVVEGDKIYIPAAGMTSTEADVKVNDKVKLTLAAREVEGYNGYQGTGFRIEGRAEFLSSGEVYDMMFEKYPFMNRVLIVTVDTAKQLL</sequence>
<organism evidence="2 3">
    <name type="scientific">Peptostreptococcus equinus</name>
    <dbReference type="NCBI Taxonomy" id="3003601"/>
    <lineage>
        <taxon>Bacteria</taxon>
        <taxon>Bacillati</taxon>
        <taxon>Bacillota</taxon>
        <taxon>Clostridia</taxon>
        <taxon>Peptostreptococcales</taxon>
        <taxon>Peptostreptococcaceae</taxon>
        <taxon>Peptostreptococcus</taxon>
    </lineage>
</organism>
<dbReference type="InterPro" id="IPR011576">
    <property type="entry name" value="Pyridox_Oxase_N"/>
</dbReference>
<reference evidence="2" key="1">
    <citation type="submission" date="2022-12" db="EMBL/GenBank/DDBJ databases">
        <title>Peptostreptococcus.</title>
        <authorList>
            <person name="Lee S.H."/>
        </authorList>
    </citation>
    <scope>NUCLEOTIDE SEQUENCE</scope>
    <source>
        <strain evidence="2">CBA3647</strain>
    </source>
</reference>
<feature type="domain" description="Pyridoxamine 5'-phosphate oxidase N-terminal" evidence="1">
    <location>
        <begin position="3"/>
        <end position="118"/>
    </location>
</feature>
<accession>A0ABY7JS78</accession>
<name>A0ABY7JS78_9FIRM</name>
<evidence type="ECO:0000313" key="2">
    <source>
        <dbReference type="EMBL" id="WAW14792.1"/>
    </source>
</evidence>
<gene>
    <name evidence="2" type="ORF">O0R46_09440</name>
</gene>
<dbReference type="EMBL" id="CP114052">
    <property type="protein sequence ID" value="WAW14792.1"/>
    <property type="molecule type" value="Genomic_DNA"/>
</dbReference>
<keyword evidence="3" id="KW-1185">Reference proteome</keyword>
<dbReference type="Pfam" id="PF01243">
    <property type="entry name" value="PNPOx_N"/>
    <property type="match status" value="1"/>
</dbReference>
<proteinExistence type="predicted"/>
<evidence type="ECO:0000313" key="3">
    <source>
        <dbReference type="Proteomes" id="UP001164187"/>
    </source>
</evidence>